<dbReference type="Proteomes" id="UP000821866">
    <property type="component" value="Chromosome 4"/>
</dbReference>
<evidence type="ECO:0000259" key="7">
    <source>
        <dbReference type="PROSITE" id="PS50950"/>
    </source>
</evidence>
<dbReference type="PANTHER" id="PTHR47577">
    <property type="entry name" value="THAP DOMAIN-CONTAINING PROTEIN 6"/>
    <property type="match status" value="1"/>
</dbReference>
<dbReference type="PROSITE" id="PS50950">
    <property type="entry name" value="ZF_THAP"/>
    <property type="match status" value="1"/>
</dbReference>
<dbReference type="SUPFAM" id="SSF57716">
    <property type="entry name" value="Glucocorticoid receptor-like (DNA-binding domain)"/>
    <property type="match status" value="1"/>
</dbReference>
<dbReference type="SMART" id="SM00980">
    <property type="entry name" value="THAP"/>
    <property type="match status" value="1"/>
</dbReference>
<evidence type="ECO:0000256" key="6">
    <source>
        <dbReference type="SAM" id="Coils"/>
    </source>
</evidence>
<protein>
    <recommendedName>
        <fullName evidence="7">THAP-type domain-containing protein</fullName>
    </recommendedName>
</protein>
<dbReference type="EMBL" id="JABSTU010000006">
    <property type="protein sequence ID" value="KAH8028377.1"/>
    <property type="molecule type" value="Genomic_DNA"/>
</dbReference>
<dbReference type="AlphaFoldDB" id="A0A9J6E2K4"/>
<feature type="coiled-coil region" evidence="6">
    <location>
        <begin position="193"/>
        <end position="234"/>
    </location>
</feature>
<evidence type="ECO:0000256" key="2">
    <source>
        <dbReference type="ARBA" id="ARBA00022771"/>
    </source>
</evidence>
<dbReference type="Pfam" id="PF12017">
    <property type="entry name" value="Tnp_P_element"/>
    <property type="match status" value="1"/>
</dbReference>
<keyword evidence="9" id="KW-1185">Reference proteome</keyword>
<dbReference type="Pfam" id="PF05485">
    <property type="entry name" value="THAP"/>
    <property type="match status" value="1"/>
</dbReference>
<keyword evidence="6" id="KW-0175">Coiled coil</keyword>
<name>A0A9J6E2K4_RHIMP</name>
<organism evidence="8 9">
    <name type="scientific">Rhipicephalus microplus</name>
    <name type="common">Cattle tick</name>
    <name type="synonym">Boophilus microplus</name>
    <dbReference type="NCBI Taxonomy" id="6941"/>
    <lineage>
        <taxon>Eukaryota</taxon>
        <taxon>Metazoa</taxon>
        <taxon>Ecdysozoa</taxon>
        <taxon>Arthropoda</taxon>
        <taxon>Chelicerata</taxon>
        <taxon>Arachnida</taxon>
        <taxon>Acari</taxon>
        <taxon>Parasitiformes</taxon>
        <taxon>Ixodida</taxon>
        <taxon>Ixodoidea</taxon>
        <taxon>Ixodidae</taxon>
        <taxon>Rhipicephalinae</taxon>
        <taxon>Rhipicephalus</taxon>
        <taxon>Boophilus</taxon>
    </lineage>
</organism>
<accession>A0A9J6E2K4</accession>
<dbReference type="GO" id="GO:0008270">
    <property type="term" value="F:zinc ion binding"/>
    <property type="evidence" value="ECO:0007669"/>
    <property type="project" value="UniProtKB-KW"/>
</dbReference>
<reference evidence="8" key="2">
    <citation type="submission" date="2021-09" db="EMBL/GenBank/DDBJ databases">
        <authorList>
            <person name="Jia N."/>
            <person name="Wang J."/>
            <person name="Shi W."/>
            <person name="Du L."/>
            <person name="Sun Y."/>
            <person name="Zhan W."/>
            <person name="Jiang J."/>
            <person name="Wang Q."/>
            <person name="Zhang B."/>
            <person name="Ji P."/>
            <person name="Sakyi L.B."/>
            <person name="Cui X."/>
            <person name="Yuan T."/>
            <person name="Jiang B."/>
            <person name="Yang W."/>
            <person name="Lam T.T.-Y."/>
            <person name="Chang Q."/>
            <person name="Ding S."/>
            <person name="Wang X."/>
            <person name="Zhu J."/>
            <person name="Ruan X."/>
            <person name="Zhao L."/>
            <person name="Wei J."/>
            <person name="Que T."/>
            <person name="Du C."/>
            <person name="Cheng J."/>
            <person name="Dai P."/>
            <person name="Han X."/>
            <person name="Huang E."/>
            <person name="Gao Y."/>
            <person name="Liu J."/>
            <person name="Shao H."/>
            <person name="Ye R."/>
            <person name="Li L."/>
            <person name="Wei W."/>
            <person name="Wang X."/>
            <person name="Wang C."/>
            <person name="Huo Q."/>
            <person name="Li W."/>
            <person name="Guo W."/>
            <person name="Chen H."/>
            <person name="Chen S."/>
            <person name="Zhou L."/>
            <person name="Zhou L."/>
            <person name="Ni X."/>
            <person name="Tian J."/>
            <person name="Zhou Y."/>
            <person name="Sheng Y."/>
            <person name="Liu T."/>
            <person name="Pan Y."/>
            <person name="Xia L."/>
            <person name="Li J."/>
            <person name="Zhao F."/>
            <person name="Cao W."/>
        </authorList>
    </citation>
    <scope>NUCLEOTIDE SEQUENCE</scope>
    <source>
        <strain evidence="8">Rmic-2018</strain>
        <tissue evidence="8">Larvae</tissue>
    </source>
</reference>
<dbReference type="GO" id="GO:0003677">
    <property type="term" value="F:DNA binding"/>
    <property type="evidence" value="ECO:0007669"/>
    <property type="project" value="UniProtKB-UniRule"/>
</dbReference>
<dbReference type="InterPro" id="IPR038441">
    <property type="entry name" value="THAP_Znf_sf"/>
</dbReference>
<dbReference type="InterPro" id="IPR021896">
    <property type="entry name" value="THAP9-like_HTH"/>
</dbReference>
<comment type="caution">
    <text evidence="8">The sequence shown here is derived from an EMBL/GenBank/DDBJ whole genome shotgun (WGS) entry which is preliminary data.</text>
</comment>
<evidence type="ECO:0000256" key="5">
    <source>
        <dbReference type="PROSITE-ProRule" id="PRU00309"/>
    </source>
</evidence>
<proteinExistence type="predicted"/>
<dbReference type="PANTHER" id="PTHR47577:SF1">
    <property type="entry name" value="THAP DOMAIN-CONTAINING PROTEIN 6"/>
    <property type="match status" value="1"/>
</dbReference>
<keyword evidence="4 5" id="KW-0238">DNA-binding</keyword>
<evidence type="ECO:0000256" key="1">
    <source>
        <dbReference type="ARBA" id="ARBA00022723"/>
    </source>
</evidence>
<gene>
    <name evidence="8" type="ORF">HPB51_016200</name>
</gene>
<dbReference type="SMART" id="SM00692">
    <property type="entry name" value="DM3"/>
    <property type="match status" value="1"/>
</dbReference>
<keyword evidence="3" id="KW-0862">Zinc</keyword>
<dbReference type="VEuPathDB" id="VectorBase:LOC119176848"/>
<evidence type="ECO:0000256" key="4">
    <source>
        <dbReference type="ARBA" id="ARBA00023125"/>
    </source>
</evidence>
<dbReference type="Gene3D" id="6.20.210.20">
    <property type="entry name" value="THAP domain"/>
    <property type="match status" value="1"/>
</dbReference>
<feature type="domain" description="THAP-type" evidence="7">
    <location>
        <begin position="62"/>
        <end position="141"/>
    </location>
</feature>
<keyword evidence="2 5" id="KW-0863">Zinc-finger</keyword>
<reference evidence="8" key="1">
    <citation type="journal article" date="2020" name="Cell">
        <title>Large-Scale Comparative Analyses of Tick Genomes Elucidate Their Genetic Diversity and Vector Capacities.</title>
        <authorList>
            <consortium name="Tick Genome and Microbiome Consortium (TIGMIC)"/>
            <person name="Jia N."/>
            <person name="Wang J."/>
            <person name="Shi W."/>
            <person name="Du L."/>
            <person name="Sun Y."/>
            <person name="Zhan W."/>
            <person name="Jiang J.F."/>
            <person name="Wang Q."/>
            <person name="Zhang B."/>
            <person name="Ji P."/>
            <person name="Bell-Sakyi L."/>
            <person name="Cui X.M."/>
            <person name="Yuan T.T."/>
            <person name="Jiang B.G."/>
            <person name="Yang W.F."/>
            <person name="Lam T.T."/>
            <person name="Chang Q.C."/>
            <person name="Ding S.J."/>
            <person name="Wang X.J."/>
            <person name="Zhu J.G."/>
            <person name="Ruan X.D."/>
            <person name="Zhao L."/>
            <person name="Wei J.T."/>
            <person name="Ye R.Z."/>
            <person name="Que T.C."/>
            <person name="Du C.H."/>
            <person name="Zhou Y.H."/>
            <person name="Cheng J.X."/>
            <person name="Dai P.F."/>
            <person name="Guo W.B."/>
            <person name="Han X.H."/>
            <person name="Huang E.J."/>
            <person name="Li L.F."/>
            <person name="Wei W."/>
            <person name="Gao Y.C."/>
            <person name="Liu J.Z."/>
            <person name="Shao H.Z."/>
            <person name="Wang X."/>
            <person name="Wang C.C."/>
            <person name="Yang T.C."/>
            <person name="Huo Q.B."/>
            <person name="Li W."/>
            <person name="Chen H.Y."/>
            <person name="Chen S.E."/>
            <person name="Zhou L.G."/>
            <person name="Ni X.B."/>
            <person name="Tian J.H."/>
            <person name="Sheng Y."/>
            <person name="Liu T."/>
            <person name="Pan Y.S."/>
            <person name="Xia L.Y."/>
            <person name="Li J."/>
            <person name="Zhao F."/>
            <person name="Cao W.C."/>
        </authorList>
    </citation>
    <scope>NUCLEOTIDE SEQUENCE</scope>
    <source>
        <strain evidence="8">Rmic-2018</strain>
    </source>
</reference>
<dbReference type="InterPro" id="IPR006612">
    <property type="entry name" value="THAP_Znf"/>
</dbReference>
<sequence>MRMAFTRPRKGHHPEMEMALAGFVRTQRAMSLPVTTEVLPAEARKLSREQVLKEVDTIPDVMVSSCVAFGCTNRAKQKPGITFHVFPKNKTLRDAWQCAVRRDGWEPKNADVLCSEHFEANCFDRTGQTTRLRPGSIPTIFPAFPAHLQKPAKRKREAPKCRTALSPVVSAEAVVEMPSEPSSPAKDWYRSKAEESAQEVLQLKKKVKTLQQSKRRLSKQCDASENLIKELKERKLLSEKGLEVFEATFSPEIQQLLVRAHEKTNKMYPPELRAFALTLHYYSAAAYEYVRSKFNNALPSQRTLPKSQDKPLIAALMMDDMAIKKHVQLVGKKAPPDDDNDCTQRVDFPASLSPVVGAVVPYIAGFVARKVYGGTSCDECCSALLSSELPPLTAVKTNGGLVAPSKDVLKICHTVEKGLRALQVQCKDLKSLHANSDRLMVEVLTEVFEQALFSELEPHLLDCDPLDNHIYVLARKIANLYITIRLHHISKEINRKNSRSGVRTQLTRTIIFQNL</sequence>
<evidence type="ECO:0000313" key="8">
    <source>
        <dbReference type="EMBL" id="KAH8028377.1"/>
    </source>
</evidence>
<keyword evidence="1" id="KW-0479">Metal-binding</keyword>
<evidence type="ECO:0000256" key="3">
    <source>
        <dbReference type="ARBA" id="ARBA00022833"/>
    </source>
</evidence>
<evidence type="ECO:0000313" key="9">
    <source>
        <dbReference type="Proteomes" id="UP000821866"/>
    </source>
</evidence>